<dbReference type="PANTHER" id="PTHR42711:SF5">
    <property type="entry name" value="ABC TRANSPORTER ATP-BINDING PROTEIN NATA"/>
    <property type="match status" value="1"/>
</dbReference>
<comment type="similarity">
    <text evidence="1">Belongs to the ABC transporter superfamily.</text>
</comment>
<sequence>MMIEIDNLVKSFGKTKALDGISLRIGDSEIYGFVGANGAGKTTTMRIISGLIPADSGKVIINGLDSVKNIKQIKSKIGYVPDYFGVYDNLRVTEYMEFFAAAYDLTGREVEKRCLRLLDELGLGDKPDFFVDDLSRGQKQRLGLARALVHNPDILVLDEPTSGMDPKGRIETRDILRRLNEEGKTIIISSHILHEISELVTGLAVIEKGKIVMSGSIESIETKMHIENPIIMKVIKNADIAAEVLKEDEEVLNLTITEDNEFYISYGGSDEDEGYLLKRLVEAGVMITSFCRRGHDLESVFIKIME</sequence>
<dbReference type="InterPro" id="IPR050763">
    <property type="entry name" value="ABC_transporter_ATP-binding"/>
</dbReference>
<dbReference type="EMBL" id="JAEPRJ010000001">
    <property type="protein sequence ID" value="MBK5897870.1"/>
    <property type="molecule type" value="Genomic_DNA"/>
</dbReference>
<dbReference type="SUPFAM" id="SSF52540">
    <property type="entry name" value="P-loop containing nucleoside triphosphate hydrolases"/>
    <property type="match status" value="1"/>
</dbReference>
<dbReference type="PANTHER" id="PTHR42711">
    <property type="entry name" value="ABC TRANSPORTER ATP-BINDING PROTEIN"/>
    <property type="match status" value="1"/>
</dbReference>
<evidence type="ECO:0000313" key="7">
    <source>
        <dbReference type="Proteomes" id="UP000604730"/>
    </source>
</evidence>
<keyword evidence="7" id="KW-1185">Reference proteome</keyword>
<evidence type="ECO:0000256" key="3">
    <source>
        <dbReference type="ARBA" id="ARBA00022741"/>
    </source>
</evidence>
<gene>
    <name evidence="6" type="ORF">JJN12_08785</name>
</gene>
<dbReference type="InterPro" id="IPR027417">
    <property type="entry name" value="P-loop_NTPase"/>
</dbReference>
<organism evidence="6 7">
    <name type="scientific">Catonella massiliensis</name>
    <dbReference type="NCBI Taxonomy" id="2799636"/>
    <lineage>
        <taxon>Bacteria</taxon>
        <taxon>Bacillati</taxon>
        <taxon>Bacillota</taxon>
        <taxon>Clostridia</taxon>
        <taxon>Lachnospirales</taxon>
        <taxon>Lachnospiraceae</taxon>
        <taxon>Catonella</taxon>
    </lineage>
</organism>
<evidence type="ECO:0000256" key="2">
    <source>
        <dbReference type="ARBA" id="ARBA00022448"/>
    </source>
</evidence>
<dbReference type="InterPro" id="IPR003593">
    <property type="entry name" value="AAA+_ATPase"/>
</dbReference>
<protein>
    <submittedName>
        <fullName evidence="6">ABC transporter ATP-binding protein</fullName>
    </submittedName>
</protein>
<dbReference type="Gene3D" id="3.40.50.300">
    <property type="entry name" value="P-loop containing nucleotide triphosphate hydrolases"/>
    <property type="match status" value="1"/>
</dbReference>
<evidence type="ECO:0000313" key="6">
    <source>
        <dbReference type="EMBL" id="MBK5897870.1"/>
    </source>
</evidence>
<dbReference type="GO" id="GO:0005524">
    <property type="term" value="F:ATP binding"/>
    <property type="evidence" value="ECO:0007669"/>
    <property type="project" value="UniProtKB-KW"/>
</dbReference>
<comment type="caution">
    <text evidence="6">The sequence shown here is derived from an EMBL/GenBank/DDBJ whole genome shotgun (WGS) entry which is preliminary data.</text>
</comment>
<evidence type="ECO:0000256" key="4">
    <source>
        <dbReference type="ARBA" id="ARBA00022840"/>
    </source>
</evidence>
<dbReference type="PROSITE" id="PS50893">
    <property type="entry name" value="ABC_TRANSPORTER_2"/>
    <property type="match status" value="1"/>
</dbReference>
<dbReference type="InterPro" id="IPR003439">
    <property type="entry name" value="ABC_transporter-like_ATP-bd"/>
</dbReference>
<dbReference type="Proteomes" id="UP000604730">
    <property type="component" value="Unassembled WGS sequence"/>
</dbReference>
<proteinExistence type="inferred from homology"/>
<dbReference type="CDD" id="cd03230">
    <property type="entry name" value="ABC_DR_subfamily_A"/>
    <property type="match status" value="1"/>
</dbReference>
<evidence type="ECO:0000259" key="5">
    <source>
        <dbReference type="PROSITE" id="PS50893"/>
    </source>
</evidence>
<reference evidence="6 7" key="1">
    <citation type="submission" date="2021-01" db="EMBL/GenBank/DDBJ databases">
        <title>Isolation and description of Catonella massiliensis sp. nov., a novel Catonella species, isolated from a stable periodontitis subject.</title>
        <authorList>
            <person name="Antezack A."/>
            <person name="Boxberger M."/>
            <person name="La Scola B."/>
            <person name="Monnet-Corti V."/>
        </authorList>
    </citation>
    <scope>NUCLEOTIDE SEQUENCE [LARGE SCALE GENOMIC DNA]</scope>
    <source>
        <strain evidence="6 7">Marseille-Q4567</strain>
    </source>
</reference>
<keyword evidence="3" id="KW-0547">Nucleotide-binding</keyword>
<dbReference type="Pfam" id="PF00005">
    <property type="entry name" value="ABC_tran"/>
    <property type="match status" value="1"/>
</dbReference>
<keyword evidence="2" id="KW-0813">Transport</keyword>
<accession>A0ABS1J1D7</accession>
<evidence type="ECO:0000256" key="1">
    <source>
        <dbReference type="ARBA" id="ARBA00005417"/>
    </source>
</evidence>
<keyword evidence="4 6" id="KW-0067">ATP-binding</keyword>
<name>A0ABS1J1D7_9FIRM</name>
<feature type="domain" description="ABC transporter" evidence="5">
    <location>
        <begin position="3"/>
        <end position="233"/>
    </location>
</feature>
<dbReference type="SMART" id="SM00382">
    <property type="entry name" value="AAA"/>
    <property type="match status" value="1"/>
</dbReference>